<keyword evidence="2" id="KW-1277">Toxin-antitoxin system</keyword>
<dbReference type="Proteomes" id="UP001056455">
    <property type="component" value="Chromosome"/>
</dbReference>
<dbReference type="Gene3D" id="3.30.2310.20">
    <property type="entry name" value="RelE-like"/>
    <property type="match status" value="1"/>
</dbReference>
<dbReference type="InterPro" id="IPR007712">
    <property type="entry name" value="RelE/ParE_toxin"/>
</dbReference>
<dbReference type="PANTHER" id="PTHR35601:SF1">
    <property type="entry name" value="TOXIN RELE"/>
    <property type="match status" value="1"/>
</dbReference>
<accession>A0ABY4YZM2</accession>
<dbReference type="PANTHER" id="PTHR35601">
    <property type="entry name" value="TOXIN RELE"/>
    <property type="match status" value="1"/>
</dbReference>
<dbReference type="SUPFAM" id="SSF143011">
    <property type="entry name" value="RelE-like"/>
    <property type="match status" value="1"/>
</dbReference>
<name>A0ABY4YZM2_9MICO</name>
<comment type="similarity">
    <text evidence="1">Belongs to the RelE toxin family.</text>
</comment>
<dbReference type="Pfam" id="PF05016">
    <property type="entry name" value="ParE_toxin"/>
    <property type="match status" value="1"/>
</dbReference>
<sequence length="86" mass="10336">MSRYQVSYTPKVLKEIGKLDKAQVKRIRRFFEESLDLDNPRSRGKPLVGRDEWRYRVGDYRILCQIQDDVLLVLVAKVAHRREVYR</sequence>
<keyword evidence="4" id="KW-1185">Reference proteome</keyword>
<gene>
    <name evidence="3" type="ORF">NF556_10160</name>
</gene>
<dbReference type="EMBL" id="CP099489">
    <property type="protein sequence ID" value="USQ81979.1"/>
    <property type="molecule type" value="Genomic_DNA"/>
</dbReference>
<dbReference type="InterPro" id="IPR035093">
    <property type="entry name" value="RelE/ParE_toxin_dom_sf"/>
</dbReference>
<protein>
    <submittedName>
        <fullName evidence="3">Type II toxin-antitoxin system RelE/ParE family toxin</fullName>
    </submittedName>
</protein>
<evidence type="ECO:0000313" key="3">
    <source>
        <dbReference type="EMBL" id="USQ81979.1"/>
    </source>
</evidence>
<proteinExistence type="inferred from homology"/>
<organism evidence="3 4">
    <name type="scientific">Ornithinimicrobium faecis</name>
    <dbReference type="NCBI Taxonomy" id="2934158"/>
    <lineage>
        <taxon>Bacteria</taxon>
        <taxon>Bacillati</taxon>
        <taxon>Actinomycetota</taxon>
        <taxon>Actinomycetes</taxon>
        <taxon>Micrococcales</taxon>
        <taxon>Ornithinimicrobiaceae</taxon>
        <taxon>Ornithinimicrobium</taxon>
    </lineage>
</organism>
<evidence type="ECO:0000256" key="2">
    <source>
        <dbReference type="ARBA" id="ARBA00022649"/>
    </source>
</evidence>
<reference evidence="3" key="1">
    <citation type="submission" date="2022-06" db="EMBL/GenBank/DDBJ databases">
        <title>Ornithinimicrobium HY1793.</title>
        <authorList>
            <person name="Huang Y."/>
        </authorList>
    </citation>
    <scope>NUCLEOTIDE SEQUENCE</scope>
    <source>
        <strain evidence="3">HY1793</strain>
    </source>
</reference>
<evidence type="ECO:0000256" key="1">
    <source>
        <dbReference type="ARBA" id="ARBA00006226"/>
    </source>
</evidence>
<evidence type="ECO:0000313" key="4">
    <source>
        <dbReference type="Proteomes" id="UP001056455"/>
    </source>
</evidence>
<dbReference type="RefSeq" id="WP_252595511.1">
    <property type="nucleotide sequence ID" value="NZ_CP099489.1"/>
</dbReference>